<comment type="caution">
    <text evidence="2">The sequence shown here is derived from an EMBL/GenBank/DDBJ whole genome shotgun (WGS) entry which is preliminary data.</text>
</comment>
<organism evidence="2 3">
    <name type="scientific">Apiospora kogelbergensis</name>
    <dbReference type="NCBI Taxonomy" id="1337665"/>
    <lineage>
        <taxon>Eukaryota</taxon>
        <taxon>Fungi</taxon>
        <taxon>Dikarya</taxon>
        <taxon>Ascomycota</taxon>
        <taxon>Pezizomycotina</taxon>
        <taxon>Sordariomycetes</taxon>
        <taxon>Xylariomycetidae</taxon>
        <taxon>Amphisphaeriales</taxon>
        <taxon>Apiosporaceae</taxon>
        <taxon>Apiospora</taxon>
    </lineage>
</organism>
<feature type="region of interest" description="Disordered" evidence="1">
    <location>
        <begin position="241"/>
        <end position="280"/>
    </location>
</feature>
<feature type="compositionally biased region" description="Low complexity" evidence="1">
    <location>
        <begin position="110"/>
        <end position="124"/>
    </location>
</feature>
<evidence type="ECO:0000313" key="3">
    <source>
        <dbReference type="Proteomes" id="UP001392437"/>
    </source>
</evidence>
<reference evidence="2 3" key="1">
    <citation type="submission" date="2023-01" db="EMBL/GenBank/DDBJ databases">
        <title>Analysis of 21 Apiospora genomes using comparative genomics revels a genus with tremendous synthesis potential of carbohydrate active enzymes and secondary metabolites.</title>
        <authorList>
            <person name="Sorensen T."/>
        </authorList>
    </citation>
    <scope>NUCLEOTIDE SEQUENCE [LARGE SCALE GENOMIC DNA]</scope>
    <source>
        <strain evidence="2 3">CBS 117206</strain>
    </source>
</reference>
<gene>
    <name evidence="2" type="ORF">PG999_010557</name>
</gene>
<feature type="region of interest" description="Disordered" evidence="1">
    <location>
        <begin position="85"/>
        <end position="167"/>
    </location>
</feature>
<keyword evidence="3" id="KW-1185">Reference proteome</keyword>
<protein>
    <submittedName>
        <fullName evidence="2">Uncharacterized protein</fullName>
    </submittedName>
</protein>
<accession>A0AAW0QRU2</accession>
<feature type="compositionally biased region" description="Polar residues" evidence="1">
    <location>
        <begin position="1"/>
        <end position="19"/>
    </location>
</feature>
<evidence type="ECO:0000313" key="2">
    <source>
        <dbReference type="EMBL" id="KAK8100183.1"/>
    </source>
</evidence>
<dbReference type="EMBL" id="JAQQWP010000009">
    <property type="protein sequence ID" value="KAK8100183.1"/>
    <property type="molecule type" value="Genomic_DNA"/>
</dbReference>
<dbReference type="AlphaFoldDB" id="A0AAW0QRU2"/>
<feature type="compositionally biased region" description="Low complexity" evidence="1">
    <location>
        <begin position="36"/>
        <end position="45"/>
    </location>
</feature>
<dbReference type="Proteomes" id="UP001392437">
    <property type="component" value="Unassembled WGS sequence"/>
</dbReference>
<proteinExistence type="predicted"/>
<sequence length="280" mass="29375">MDSPRTKPSSSDVQRQKQTQRQKDAAGVSDPATPRSSSGMQMSSDDMLKLHEGQDPMNFSLHGQYGDAFDVLAATDNLPLSMAHKARKDDGAGSSKNLRPYPVLSGVQAAGGSSMGSTPMGSATVSDDSQAEGDLHPFEVSSTTTMPQQQKLKQKQKQKQKLQTTGHHASTITAAALPSKVFNGEAWLLDPYGTGNNPLSASDLQMNKGKSAVMAKGRTLGKAASGNGASGAMLDQYGEMDTRRAGRSASLASDGEIELPAKHESVQDRLGSPGADDLGI</sequence>
<name>A0AAW0QRU2_9PEZI</name>
<feature type="region of interest" description="Disordered" evidence="1">
    <location>
        <begin position="1"/>
        <end position="62"/>
    </location>
</feature>
<evidence type="ECO:0000256" key="1">
    <source>
        <dbReference type="SAM" id="MobiDB-lite"/>
    </source>
</evidence>